<protein>
    <recommendedName>
        <fullName evidence="1">2EXR domain-containing protein</fullName>
    </recommendedName>
</protein>
<dbReference type="Pfam" id="PF20150">
    <property type="entry name" value="2EXR"/>
    <property type="match status" value="1"/>
</dbReference>
<gene>
    <name evidence="2" type="ORF">QBC46DRAFT_395310</name>
</gene>
<evidence type="ECO:0000259" key="1">
    <source>
        <dbReference type="Pfam" id="PF20150"/>
    </source>
</evidence>
<feature type="domain" description="2EXR" evidence="1">
    <location>
        <begin position="23"/>
        <end position="122"/>
    </location>
</feature>
<dbReference type="InterPro" id="IPR045518">
    <property type="entry name" value="2EXR"/>
</dbReference>
<name>A0AAN6MZQ1_9PEZI</name>
<evidence type="ECO:0000313" key="3">
    <source>
        <dbReference type="Proteomes" id="UP001303473"/>
    </source>
</evidence>
<dbReference type="AlphaFoldDB" id="A0AAN6MZQ1"/>
<organism evidence="2 3">
    <name type="scientific">Diplogelasinospora grovesii</name>
    <dbReference type="NCBI Taxonomy" id="303347"/>
    <lineage>
        <taxon>Eukaryota</taxon>
        <taxon>Fungi</taxon>
        <taxon>Dikarya</taxon>
        <taxon>Ascomycota</taxon>
        <taxon>Pezizomycotina</taxon>
        <taxon>Sordariomycetes</taxon>
        <taxon>Sordariomycetidae</taxon>
        <taxon>Sordariales</taxon>
        <taxon>Diplogelasinosporaceae</taxon>
        <taxon>Diplogelasinospora</taxon>
    </lineage>
</organism>
<sequence length="229" mass="26043">MIIARQQQPRAAPSAFADDRETFRLFNKFPPEIRGMIWAAVWEPRVLRINLFTRIEETGETSPVHQFRTLPVLTADPGLVRATRPARNVSLVCREAYHEMRRTLPDTLPLFCPRARRTIHVQYNRNFDLICFHDLSPLVTKCLDRLADVIHLAPFSLPVARLGVDAQPHASHPTLEHTRAFQALLRACPKVTRTHILDPAVETPPLPHLPIPRSEGDEQKQAIFAVLGN</sequence>
<dbReference type="EMBL" id="MU853886">
    <property type="protein sequence ID" value="KAK3936354.1"/>
    <property type="molecule type" value="Genomic_DNA"/>
</dbReference>
<comment type="caution">
    <text evidence="2">The sequence shown here is derived from an EMBL/GenBank/DDBJ whole genome shotgun (WGS) entry which is preliminary data.</text>
</comment>
<evidence type="ECO:0000313" key="2">
    <source>
        <dbReference type="EMBL" id="KAK3936354.1"/>
    </source>
</evidence>
<accession>A0AAN6MZQ1</accession>
<keyword evidence="3" id="KW-1185">Reference proteome</keyword>
<dbReference type="Proteomes" id="UP001303473">
    <property type="component" value="Unassembled WGS sequence"/>
</dbReference>
<reference evidence="3" key="1">
    <citation type="journal article" date="2023" name="Mol. Phylogenet. Evol.">
        <title>Genome-scale phylogeny and comparative genomics of the fungal order Sordariales.</title>
        <authorList>
            <person name="Hensen N."/>
            <person name="Bonometti L."/>
            <person name="Westerberg I."/>
            <person name="Brannstrom I.O."/>
            <person name="Guillou S."/>
            <person name="Cros-Aarteil S."/>
            <person name="Calhoun S."/>
            <person name="Haridas S."/>
            <person name="Kuo A."/>
            <person name="Mondo S."/>
            <person name="Pangilinan J."/>
            <person name="Riley R."/>
            <person name="LaButti K."/>
            <person name="Andreopoulos B."/>
            <person name="Lipzen A."/>
            <person name="Chen C."/>
            <person name="Yan M."/>
            <person name="Daum C."/>
            <person name="Ng V."/>
            <person name="Clum A."/>
            <person name="Steindorff A."/>
            <person name="Ohm R.A."/>
            <person name="Martin F."/>
            <person name="Silar P."/>
            <person name="Natvig D.O."/>
            <person name="Lalanne C."/>
            <person name="Gautier V."/>
            <person name="Ament-Velasquez S.L."/>
            <person name="Kruys A."/>
            <person name="Hutchinson M.I."/>
            <person name="Powell A.J."/>
            <person name="Barry K."/>
            <person name="Miller A.N."/>
            <person name="Grigoriev I.V."/>
            <person name="Debuchy R."/>
            <person name="Gladieux P."/>
            <person name="Hiltunen Thoren M."/>
            <person name="Johannesson H."/>
        </authorList>
    </citation>
    <scope>NUCLEOTIDE SEQUENCE [LARGE SCALE GENOMIC DNA]</scope>
    <source>
        <strain evidence="3">CBS 340.73</strain>
    </source>
</reference>
<proteinExistence type="predicted"/>